<keyword evidence="3" id="KW-0997">Cell inner membrane</keyword>
<keyword evidence="7" id="KW-0812">Transmembrane</keyword>
<dbReference type="RefSeq" id="WP_254082572.1">
    <property type="nucleotide sequence ID" value="NZ_JAHESE010000001.1"/>
</dbReference>
<comment type="caution">
    <text evidence="8">The sequence shown here is derived from an EMBL/GenBank/DDBJ whole genome shotgun (WGS) entry which is preliminary data.</text>
</comment>
<dbReference type="InterPro" id="IPR004960">
    <property type="entry name" value="LipA_acyltrans"/>
</dbReference>
<dbReference type="Pfam" id="PF03279">
    <property type="entry name" value="Lip_A_acyltrans"/>
    <property type="match status" value="1"/>
</dbReference>
<dbReference type="GO" id="GO:0005886">
    <property type="term" value="C:plasma membrane"/>
    <property type="evidence" value="ECO:0007669"/>
    <property type="project" value="UniProtKB-SubCell"/>
</dbReference>
<keyword evidence="6 8" id="KW-0012">Acyltransferase</keyword>
<dbReference type="GO" id="GO:0009247">
    <property type="term" value="P:glycolipid biosynthetic process"/>
    <property type="evidence" value="ECO:0007669"/>
    <property type="project" value="UniProtKB-ARBA"/>
</dbReference>
<keyword evidence="2" id="KW-1003">Cell membrane</keyword>
<sequence length="297" mass="35292">MLFVRLLSSLPFWVLYAFSDFLFVVSYYLVRYRRKMVWKNLKNSFPEKTPAELQKIEKQFYRNLCDYALEMLKLLTISREELAKRMRYTDTAAAEKFKAQNQSVFILASHHFNWEWLLVASSFSYPFQSDFIYQPQHSKFFNRFSLLSRTRFGAFPIKRDEVARVSVKRKDILRGIAIVADQYPGYKKDKKYSLEFLNQETLFFYGANQLAVLMQFPVLFAEIHKVKRGYYEVKLVEIAAPPYDKNSHVVVEQYAKAVEKLIREDPTTWLWSHNRWKKRHLHQDTVIVKGSTTPTSA</sequence>
<accession>A0AAP2GS92</accession>
<dbReference type="EMBL" id="JAHESE010000001">
    <property type="protein sequence ID" value="MBT1706993.1"/>
    <property type="molecule type" value="Genomic_DNA"/>
</dbReference>
<keyword evidence="5 7" id="KW-0472">Membrane</keyword>
<evidence type="ECO:0000313" key="9">
    <source>
        <dbReference type="Proteomes" id="UP001319080"/>
    </source>
</evidence>
<name>A0AAP2GS92_9BACT</name>
<proteinExistence type="predicted"/>
<protein>
    <submittedName>
        <fullName evidence="8">Lysophospholipid acyltransferase family protein</fullName>
    </submittedName>
</protein>
<keyword evidence="9" id="KW-1185">Reference proteome</keyword>
<comment type="subcellular location">
    <subcellularLocation>
        <location evidence="1">Cell inner membrane</location>
    </subcellularLocation>
</comment>
<evidence type="ECO:0000256" key="6">
    <source>
        <dbReference type="ARBA" id="ARBA00023315"/>
    </source>
</evidence>
<evidence type="ECO:0000256" key="3">
    <source>
        <dbReference type="ARBA" id="ARBA00022519"/>
    </source>
</evidence>
<dbReference type="Proteomes" id="UP001319080">
    <property type="component" value="Unassembled WGS sequence"/>
</dbReference>
<dbReference type="AlphaFoldDB" id="A0AAP2GS92"/>
<dbReference type="PANTHER" id="PTHR30606">
    <property type="entry name" value="LIPID A BIOSYNTHESIS LAUROYL ACYLTRANSFERASE"/>
    <property type="match status" value="1"/>
</dbReference>
<evidence type="ECO:0000256" key="7">
    <source>
        <dbReference type="SAM" id="Phobius"/>
    </source>
</evidence>
<dbReference type="CDD" id="cd07984">
    <property type="entry name" value="LPLAT_LABLAT-like"/>
    <property type="match status" value="1"/>
</dbReference>
<evidence type="ECO:0000256" key="4">
    <source>
        <dbReference type="ARBA" id="ARBA00022679"/>
    </source>
</evidence>
<gene>
    <name evidence="8" type="ORF">KK062_02105</name>
</gene>
<evidence type="ECO:0000313" key="8">
    <source>
        <dbReference type="EMBL" id="MBT1706993.1"/>
    </source>
</evidence>
<dbReference type="PANTHER" id="PTHR30606:SF10">
    <property type="entry name" value="PHOSPHATIDYLINOSITOL MANNOSIDE ACYLTRANSFERASE"/>
    <property type="match status" value="1"/>
</dbReference>
<organism evidence="8 9">
    <name type="scientific">Dawidia cretensis</name>
    <dbReference type="NCBI Taxonomy" id="2782350"/>
    <lineage>
        <taxon>Bacteria</taxon>
        <taxon>Pseudomonadati</taxon>
        <taxon>Bacteroidota</taxon>
        <taxon>Cytophagia</taxon>
        <taxon>Cytophagales</taxon>
        <taxon>Chryseotaleaceae</taxon>
        <taxon>Dawidia</taxon>
    </lineage>
</organism>
<keyword evidence="4" id="KW-0808">Transferase</keyword>
<feature type="transmembrane region" description="Helical" evidence="7">
    <location>
        <begin position="12"/>
        <end position="30"/>
    </location>
</feature>
<keyword evidence="7" id="KW-1133">Transmembrane helix</keyword>
<evidence type="ECO:0000256" key="1">
    <source>
        <dbReference type="ARBA" id="ARBA00004533"/>
    </source>
</evidence>
<evidence type="ECO:0000256" key="2">
    <source>
        <dbReference type="ARBA" id="ARBA00022475"/>
    </source>
</evidence>
<evidence type="ECO:0000256" key="5">
    <source>
        <dbReference type="ARBA" id="ARBA00023136"/>
    </source>
</evidence>
<reference evidence="8 9" key="1">
    <citation type="submission" date="2021-05" db="EMBL/GenBank/DDBJ databases">
        <title>A Polyphasic approach of four new species of the genus Ohtaekwangia: Ohtaekwangia histidinii sp. nov., Ohtaekwangia cretensis sp. nov., Ohtaekwangia indiensis sp. nov., Ohtaekwangia reichenbachii sp. nov. from diverse environment.</title>
        <authorList>
            <person name="Octaviana S."/>
        </authorList>
    </citation>
    <scope>NUCLEOTIDE SEQUENCE [LARGE SCALE GENOMIC DNA]</scope>
    <source>
        <strain evidence="8 9">PWU5</strain>
    </source>
</reference>
<dbReference type="GO" id="GO:0016746">
    <property type="term" value="F:acyltransferase activity"/>
    <property type="evidence" value="ECO:0007669"/>
    <property type="project" value="UniProtKB-KW"/>
</dbReference>